<dbReference type="RefSeq" id="WP_044246025.1">
    <property type="nucleotide sequence ID" value="NZ_ASRX01000046.1"/>
</dbReference>
<proteinExistence type="predicted"/>
<comment type="caution">
    <text evidence="2">The sequence shown here is derived from an EMBL/GenBank/DDBJ whole genome shotgun (WGS) entry which is preliminary data.</text>
</comment>
<dbReference type="eggNOG" id="COG3520">
    <property type="taxonomic scope" value="Bacteria"/>
</dbReference>
<dbReference type="InterPro" id="IPR010732">
    <property type="entry name" value="T6SS_TssG-like"/>
</dbReference>
<evidence type="ECO:0000256" key="1">
    <source>
        <dbReference type="SAM" id="MobiDB-lite"/>
    </source>
</evidence>
<accession>A0A017T2G1</accession>
<organism evidence="2 3">
    <name type="scientific">Chondromyces apiculatus DSM 436</name>
    <dbReference type="NCBI Taxonomy" id="1192034"/>
    <lineage>
        <taxon>Bacteria</taxon>
        <taxon>Pseudomonadati</taxon>
        <taxon>Myxococcota</taxon>
        <taxon>Polyangia</taxon>
        <taxon>Polyangiales</taxon>
        <taxon>Polyangiaceae</taxon>
        <taxon>Chondromyces</taxon>
    </lineage>
</organism>
<protein>
    <recommendedName>
        <fullName evidence="4">Type VI secretion system baseplate subunit TssG</fullName>
    </recommendedName>
</protein>
<dbReference type="NCBIfam" id="TIGR03347">
    <property type="entry name" value="VI_chp_1"/>
    <property type="match status" value="1"/>
</dbReference>
<evidence type="ECO:0008006" key="4">
    <source>
        <dbReference type="Google" id="ProtNLM"/>
    </source>
</evidence>
<dbReference type="STRING" id="1192034.CAP_5556"/>
<evidence type="ECO:0000313" key="3">
    <source>
        <dbReference type="Proteomes" id="UP000019678"/>
    </source>
</evidence>
<gene>
    <name evidence="2" type="ORF">CAP_5556</name>
</gene>
<reference evidence="2 3" key="1">
    <citation type="submission" date="2013-05" db="EMBL/GenBank/DDBJ databases">
        <title>Genome assembly of Chondromyces apiculatus DSM 436.</title>
        <authorList>
            <person name="Sharma G."/>
            <person name="Khatri I."/>
            <person name="Kaur C."/>
            <person name="Mayilraj S."/>
            <person name="Subramanian S."/>
        </authorList>
    </citation>
    <scope>NUCLEOTIDE SEQUENCE [LARGE SCALE GENOMIC DNA]</scope>
    <source>
        <strain evidence="2 3">DSM 436</strain>
    </source>
</reference>
<name>A0A017T2G1_9BACT</name>
<sequence length="364" mass="40817">MGTEERKPDLDLNTFERLRAEARRSSFFRLIYLLERMFPAAPPVGREGPAHAEKIRLRSDPSLTFASSDVSELDLVKYGDDIERARVGVTFLGLHGVVSPLPTYFAEDIALGDYQGGPQPVRDLLDVLHHRLIALFYRTWAKYRLPVTYRKGGADAFTSRMFCSVGVDGFRQGQTPIDRFLFLRYAPILASKSRSARGLEVVLTDLFGEMGIQIEQFVGQWTLIEKPNRNKLGVQNHQLGQSLTIGRYVYDGSGRFNIIIGPVGYDDYLSLLPGGSRQPLLRGVIDTFTPGIHDVMLEIHVKTEDAPRYQLGSQRASTLKRTTWLGGSVGQQFKISVPLEGKQMRRTEGGEDEEDDDIGEPPPM</sequence>
<dbReference type="Proteomes" id="UP000019678">
    <property type="component" value="Unassembled WGS sequence"/>
</dbReference>
<dbReference type="PANTHER" id="PTHR35564">
    <property type="match status" value="1"/>
</dbReference>
<dbReference type="OrthoDB" id="1523296at2"/>
<dbReference type="Pfam" id="PF06996">
    <property type="entry name" value="T6SS_TssG"/>
    <property type="match status" value="1"/>
</dbReference>
<feature type="region of interest" description="Disordered" evidence="1">
    <location>
        <begin position="339"/>
        <end position="364"/>
    </location>
</feature>
<feature type="compositionally biased region" description="Acidic residues" evidence="1">
    <location>
        <begin position="350"/>
        <end position="364"/>
    </location>
</feature>
<evidence type="ECO:0000313" key="2">
    <source>
        <dbReference type="EMBL" id="EYF03449.1"/>
    </source>
</evidence>
<dbReference type="EMBL" id="ASRX01000046">
    <property type="protein sequence ID" value="EYF03449.1"/>
    <property type="molecule type" value="Genomic_DNA"/>
</dbReference>
<keyword evidence="3" id="KW-1185">Reference proteome</keyword>
<dbReference type="PANTHER" id="PTHR35564:SF3">
    <property type="entry name" value="TYPE VI SECRETION SYSTEM BASEPLATE SUBUNIT TSSG"/>
    <property type="match status" value="1"/>
</dbReference>
<dbReference type="AlphaFoldDB" id="A0A017T2G1"/>